<gene>
    <name evidence="2" type="ORF">CgunFtcFv8_022117</name>
</gene>
<keyword evidence="3" id="KW-1185">Reference proteome</keyword>
<protein>
    <submittedName>
        <fullName evidence="2">Uncharacterized protein</fullName>
    </submittedName>
</protein>
<accession>A0AAN8DQN9</accession>
<feature type="region of interest" description="Disordered" evidence="1">
    <location>
        <begin position="43"/>
        <end position="98"/>
    </location>
</feature>
<feature type="compositionally biased region" description="Low complexity" evidence="1">
    <location>
        <begin position="66"/>
        <end position="75"/>
    </location>
</feature>
<reference evidence="2 3" key="1">
    <citation type="journal article" date="2023" name="Mol. Biol. Evol.">
        <title>Genomics of Secondarily Temperate Adaptation in the Only Non-Antarctic Icefish.</title>
        <authorList>
            <person name="Rivera-Colon A.G."/>
            <person name="Rayamajhi N."/>
            <person name="Minhas B.F."/>
            <person name="Madrigal G."/>
            <person name="Bilyk K.T."/>
            <person name="Yoon V."/>
            <person name="Hune M."/>
            <person name="Gregory S."/>
            <person name="Cheng C.H.C."/>
            <person name="Catchen J.M."/>
        </authorList>
    </citation>
    <scope>NUCLEOTIDE SEQUENCE [LARGE SCALE GENOMIC DNA]</scope>
    <source>
        <tissue evidence="2">White muscle</tissue>
    </source>
</reference>
<evidence type="ECO:0000256" key="1">
    <source>
        <dbReference type="SAM" id="MobiDB-lite"/>
    </source>
</evidence>
<feature type="compositionally biased region" description="Polar residues" evidence="1">
    <location>
        <begin position="122"/>
        <end position="149"/>
    </location>
</feature>
<name>A0AAN8DQN9_CHAGU</name>
<proteinExistence type="predicted"/>
<sequence>MIIIWLKLVAERCRHSKPANNRPFMMPCNAMMILLCPPPTPHPAPASTAAQECGPASYPLPPPPATIATTTTTSPVLPPSQPKPLFSPNKKDQEVMDRPALTVCSFRPITMQRDKRSLRSGVATQSNHSSALQSATHTPMLNHWTSKLE</sequence>
<feature type="region of interest" description="Disordered" evidence="1">
    <location>
        <begin position="112"/>
        <end position="149"/>
    </location>
</feature>
<dbReference type="AlphaFoldDB" id="A0AAN8DQN9"/>
<evidence type="ECO:0000313" key="2">
    <source>
        <dbReference type="EMBL" id="KAK5926555.1"/>
    </source>
</evidence>
<dbReference type="Proteomes" id="UP001331515">
    <property type="component" value="Unassembled WGS sequence"/>
</dbReference>
<comment type="caution">
    <text evidence="2">The sequence shown here is derived from an EMBL/GenBank/DDBJ whole genome shotgun (WGS) entry which is preliminary data.</text>
</comment>
<evidence type="ECO:0000313" key="3">
    <source>
        <dbReference type="Proteomes" id="UP001331515"/>
    </source>
</evidence>
<organism evidence="2 3">
    <name type="scientific">Champsocephalus gunnari</name>
    <name type="common">Mackerel icefish</name>
    <dbReference type="NCBI Taxonomy" id="52237"/>
    <lineage>
        <taxon>Eukaryota</taxon>
        <taxon>Metazoa</taxon>
        <taxon>Chordata</taxon>
        <taxon>Craniata</taxon>
        <taxon>Vertebrata</taxon>
        <taxon>Euteleostomi</taxon>
        <taxon>Actinopterygii</taxon>
        <taxon>Neopterygii</taxon>
        <taxon>Teleostei</taxon>
        <taxon>Neoteleostei</taxon>
        <taxon>Acanthomorphata</taxon>
        <taxon>Eupercaria</taxon>
        <taxon>Perciformes</taxon>
        <taxon>Notothenioidei</taxon>
        <taxon>Channichthyidae</taxon>
        <taxon>Champsocephalus</taxon>
    </lineage>
</organism>
<dbReference type="EMBL" id="JAURVH010001519">
    <property type="protein sequence ID" value="KAK5926555.1"/>
    <property type="molecule type" value="Genomic_DNA"/>
</dbReference>